<name>A0ACC0ZSZ6_9ROSI</name>
<sequence>MKIYRLKLISKIQGCDVNPDLHKKNKFIFPVVVAVVSTSVLSTAMAILWSLTRRKREDRWWLSLINIAGAALLVPLFCYLWFLIWRMCKAKVENKMNQDKPLHDDFGIGHNVSPPLTDRRGKTQDKDQYMKHELNIFNFETIATATDNFSTTNVLGKGGFGAVYKGILPDGQEIAVKRLSRSSNQGMEEFQNEANLIAKLQHTNLVRLLGCSLQAEERILVYEYMPNKSLDFFIFDSHRKKFLNWKNHFNIIEGIAQGLSYLHKYSRLRVIHRDLKASNILLDDQMNPKISDFGMARIFGMNESVANTNRIVGTYGYMSPEYAMNGIVSIKTDVYSFGVLVLEIVSGKKNTGCYPTEHPLNLVGYAWQLWNEGKGYELRDPTIDESCSPDEVLRCLHVGLLCVQNQAIDRPTMPEVVSMLTNEAILLPAPKQPAFFINDTTEQLEIPGEKVEDCSINTVTISVMEARS</sequence>
<dbReference type="EMBL" id="CM047910">
    <property type="protein sequence ID" value="KAJ0076115.1"/>
    <property type="molecule type" value="Genomic_DNA"/>
</dbReference>
<comment type="caution">
    <text evidence="1">The sequence shown here is derived from an EMBL/GenBank/DDBJ whole genome shotgun (WGS) entry which is preliminary data.</text>
</comment>
<accession>A0ACC0ZSZ6</accession>
<reference evidence="2" key="1">
    <citation type="journal article" date="2023" name="G3 (Bethesda)">
        <title>Genome assembly and association tests identify interacting loci associated with vigor, precocity, and sex in interspecific pistachio rootstocks.</title>
        <authorList>
            <person name="Palmer W."/>
            <person name="Jacygrad E."/>
            <person name="Sagayaradj S."/>
            <person name="Cavanaugh K."/>
            <person name="Han R."/>
            <person name="Bertier L."/>
            <person name="Beede B."/>
            <person name="Kafkas S."/>
            <person name="Golino D."/>
            <person name="Preece J."/>
            <person name="Michelmore R."/>
        </authorList>
    </citation>
    <scope>NUCLEOTIDE SEQUENCE [LARGE SCALE GENOMIC DNA]</scope>
</reference>
<protein>
    <submittedName>
        <fullName evidence="1">Uncharacterized protein</fullName>
    </submittedName>
</protein>
<organism evidence="1 2">
    <name type="scientific">Pistacia atlantica</name>
    <dbReference type="NCBI Taxonomy" id="434234"/>
    <lineage>
        <taxon>Eukaryota</taxon>
        <taxon>Viridiplantae</taxon>
        <taxon>Streptophyta</taxon>
        <taxon>Embryophyta</taxon>
        <taxon>Tracheophyta</taxon>
        <taxon>Spermatophyta</taxon>
        <taxon>Magnoliopsida</taxon>
        <taxon>eudicotyledons</taxon>
        <taxon>Gunneridae</taxon>
        <taxon>Pentapetalae</taxon>
        <taxon>rosids</taxon>
        <taxon>malvids</taxon>
        <taxon>Sapindales</taxon>
        <taxon>Anacardiaceae</taxon>
        <taxon>Pistacia</taxon>
    </lineage>
</organism>
<dbReference type="Proteomes" id="UP001164250">
    <property type="component" value="Chromosome 15"/>
</dbReference>
<evidence type="ECO:0000313" key="1">
    <source>
        <dbReference type="EMBL" id="KAJ0076115.1"/>
    </source>
</evidence>
<evidence type="ECO:0000313" key="2">
    <source>
        <dbReference type="Proteomes" id="UP001164250"/>
    </source>
</evidence>
<keyword evidence="2" id="KW-1185">Reference proteome</keyword>
<gene>
    <name evidence="1" type="ORF">Patl1_33898</name>
</gene>
<proteinExistence type="predicted"/>